<comment type="caution">
    <text evidence="2">The sequence shown here is derived from an EMBL/GenBank/DDBJ whole genome shotgun (WGS) entry which is preliminary data.</text>
</comment>
<dbReference type="GO" id="GO:0003964">
    <property type="term" value="F:RNA-directed DNA polymerase activity"/>
    <property type="evidence" value="ECO:0007669"/>
    <property type="project" value="UniProtKB-KW"/>
</dbReference>
<organism evidence="2 3">
    <name type="scientific">Arabidopsis thaliana x Arabidopsis arenosa</name>
    <dbReference type="NCBI Taxonomy" id="1240361"/>
    <lineage>
        <taxon>Eukaryota</taxon>
        <taxon>Viridiplantae</taxon>
        <taxon>Streptophyta</taxon>
        <taxon>Embryophyta</taxon>
        <taxon>Tracheophyta</taxon>
        <taxon>Spermatophyta</taxon>
        <taxon>Magnoliopsida</taxon>
        <taxon>eudicotyledons</taxon>
        <taxon>Gunneridae</taxon>
        <taxon>Pentapetalae</taxon>
        <taxon>rosids</taxon>
        <taxon>malvids</taxon>
        <taxon>Brassicales</taxon>
        <taxon>Brassicaceae</taxon>
        <taxon>Camelineae</taxon>
        <taxon>Arabidopsis</taxon>
    </lineage>
</organism>
<reference evidence="2 3" key="1">
    <citation type="submission" date="2020-12" db="EMBL/GenBank/DDBJ databases">
        <title>Concerted genomic and epigenomic changes stabilize Arabidopsis allopolyploids.</title>
        <authorList>
            <person name="Chen Z."/>
        </authorList>
    </citation>
    <scope>NUCLEOTIDE SEQUENCE [LARGE SCALE GENOMIC DNA]</scope>
    <source>
        <strain evidence="2">Allo738</strain>
        <tissue evidence="2">Leaf</tissue>
    </source>
</reference>
<keyword evidence="3" id="KW-1185">Reference proteome</keyword>
<dbReference type="Pfam" id="PF13966">
    <property type="entry name" value="zf-RVT"/>
    <property type="match status" value="1"/>
</dbReference>
<sequence>MLPKQVIRRINTICSAYFWHGSPETAKGAKVAWDSLSVPKQKGGLGLRNLLSWNDTCGLKLIWLLYFRAGSIWVAWMRNKYLSHSTFWALNEKNYRFSWMLRKLLKLRSKAYYFLKIKIGNGDDTFFWWDPWTPFGPLIHYFGTNGPTLLGIPLFSTVKDQTTSTGWNLSPARSEKQTLLYAYITTINLSLSSDKAVWMIDEVTQRSFCSRNVWNKIRDPKPLVPWYQLVWHKARIPKHAFTVWLFILNRNPTLDRLVRWGCDVEKTCLLCGEEEESRDHLFFQCSYSAGIWKNIVAILTPLVAPSHWESTIIWLNSASLSKDTFLALLQAWHACIYEVWSERNRRYHSGKTLPPSSVYRNVLNACTNRAQSLVLHNPDRLSLLRCWESH</sequence>
<dbReference type="Proteomes" id="UP000694240">
    <property type="component" value="Chromosome 13"/>
</dbReference>
<dbReference type="EMBL" id="JAEFBK010000013">
    <property type="protein sequence ID" value="KAG7533119.1"/>
    <property type="molecule type" value="Genomic_DNA"/>
</dbReference>
<keyword evidence="2" id="KW-0548">Nucleotidyltransferase</keyword>
<protein>
    <submittedName>
        <fullName evidence="2">Reverse transcriptase zinc-binding domain</fullName>
    </submittedName>
</protein>
<keyword evidence="2" id="KW-0808">Transferase</keyword>
<name>A0A8T1XKJ8_9BRAS</name>
<dbReference type="PANTHER" id="PTHR33116:SF80">
    <property type="entry name" value="REVERSE TRANSCRIPTASE ZINC-BINDING DOMAIN-CONTAINING PROTEIN"/>
    <property type="match status" value="1"/>
</dbReference>
<dbReference type="InterPro" id="IPR026960">
    <property type="entry name" value="RVT-Znf"/>
</dbReference>
<evidence type="ECO:0000313" key="3">
    <source>
        <dbReference type="Proteomes" id="UP000694240"/>
    </source>
</evidence>
<accession>A0A8T1XKJ8</accession>
<keyword evidence="2" id="KW-0695">RNA-directed DNA polymerase</keyword>
<feature type="domain" description="Reverse transcriptase zinc-binding" evidence="1">
    <location>
        <begin position="208"/>
        <end position="292"/>
    </location>
</feature>
<gene>
    <name evidence="2" type="ORF">ISN45_Aa08g007510</name>
</gene>
<dbReference type="PANTHER" id="PTHR33116">
    <property type="entry name" value="REVERSE TRANSCRIPTASE ZINC-BINDING DOMAIN-CONTAINING PROTEIN-RELATED-RELATED"/>
    <property type="match status" value="1"/>
</dbReference>
<dbReference type="AlphaFoldDB" id="A0A8T1XKJ8"/>
<proteinExistence type="predicted"/>
<evidence type="ECO:0000313" key="2">
    <source>
        <dbReference type="EMBL" id="KAG7533119.1"/>
    </source>
</evidence>
<evidence type="ECO:0000259" key="1">
    <source>
        <dbReference type="Pfam" id="PF13966"/>
    </source>
</evidence>